<dbReference type="EMBL" id="KB822703">
    <property type="protein sequence ID" value="ETI26305.1"/>
    <property type="molecule type" value="Genomic_DNA"/>
</dbReference>
<feature type="compositionally biased region" description="Basic residues" evidence="2">
    <location>
        <begin position="706"/>
        <end position="715"/>
    </location>
</feature>
<feature type="compositionally biased region" description="Polar residues" evidence="2">
    <location>
        <begin position="720"/>
        <end position="732"/>
    </location>
</feature>
<feature type="compositionally biased region" description="Low complexity" evidence="2">
    <location>
        <begin position="846"/>
        <end position="855"/>
    </location>
</feature>
<sequence>MDSSQGDSGLKITGGQSVSVEVPKQKMVAAEDDSDVADTIPRVAESGFKQRSTRPKRISDKSDSFSTDAVPAQESDVLLKSDDSQQSDDGSQYDASSSGKKPAKRQLQKEITPASPKKGRRRGKTEKANNTVKRPRQLKLNLEQSHNKIRSQRNAIQGYKTAKLKQLEKRKALEQIERSLKEENSKLEQEVQDLKRQISAHEATIQGYHDDALELLGKDKAEAMQDEQVTEALTWLFTETNEWARTWSTRRWNDDAKATVRGILTSHEKDAGKAFATKWLVAAIDEAVKDKQTPPPMVFNALLNWFLCAETFRRPFAHLGRSIQDAANNSFEDCMNWIMEAATEECTEGSNKLRARICSLVDKPSVLDGSKAAKLSSRQKNMQRLRHNRCEKIAALCLSKFSVGLQEVSDEDGQKRHKEMLEIVEAALRLSARLSSENPEVKVYFLDDLGMTKFDLRHNRFRPHRILKLDDEEYDDEAQRAEAEALVGRPFDMVVEPCIVRRGDAKGREYDKEQVLHRGVVWMVKGMEIHPEELSKDETSSNDQYSMQTMSAAGPSRGDGDGRSAESGLHLGNGVQGEPNESAPPADRASSYNLPRAPKPPSKYGSEDEDKPSVGDKKFVSRDTSTSEISGGQIHANNSRRSHQKPDRPTLTSRHHPQSTDLLNDGKESTSEAEDGSGGCQTALAESRTSTPNTDARKKWESCPKGHSRRSRKSLARGASRQQANDSGNNAEPQVKEEKADSSANARGAARIRKEEAPLGPVPNHSSELSRKRKHSGNSTKEQVREPENIESEPPSKKVRAATTEVQAVAKHTSRSPSPPLEGTAKPPRPQADPFQQSNKKSQPNSPRSVPSRVPASLMGPAFVYCFEKDGFSIIERQYAVQVFEEPEPATDWASKHGPRDQIPLDDRNPNPVYQTASQSAQANKAAKLAIEKELGIQSNTPTQTNKPAQTNNMIANSVCQTARQSAQANKATRLAVERELRAYRNESAQTKKLAQKNIPVQIHQPAPEQSQLMQILRSIEAP</sequence>
<dbReference type="HOGENOM" id="CLU_306529_0_0_1"/>
<organism evidence="3 4">
    <name type="scientific">Cladophialophora carrionii CBS 160.54</name>
    <dbReference type="NCBI Taxonomy" id="1279043"/>
    <lineage>
        <taxon>Eukaryota</taxon>
        <taxon>Fungi</taxon>
        <taxon>Dikarya</taxon>
        <taxon>Ascomycota</taxon>
        <taxon>Pezizomycotina</taxon>
        <taxon>Eurotiomycetes</taxon>
        <taxon>Chaetothyriomycetidae</taxon>
        <taxon>Chaetothyriales</taxon>
        <taxon>Herpotrichiellaceae</taxon>
        <taxon>Cladophialophora</taxon>
    </lineage>
</organism>
<dbReference type="AlphaFoldDB" id="V9DHG7"/>
<keyword evidence="1" id="KW-0175">Coiled coil</keyword>
<proteinExistence type="predicted"/>
<evidence type="ECO:0000256" key="1">
    <source>
        <dbReference type="SAM" id="Coils"/>
    </source>
</evidence>
<evidence type="ECO:0000313" key="3">
    <source>
        <dbReference type="EMBL" id="ETI26305.1"/>
    </source>
</evidence>
<evidence type="ECO:0000313" key="4">
    <source>
        <dbReference type="Proteomes" id="UP000030678"/>
    </source>
</evidence>
<feature type="compositionally biased region" description="Basic and acidic residues" evidence="2">
    <location>
        <begin position="611"/>
        <end position="621"/>
    </location>
</feature>
<reference evidence="3 4" key="1">
    <citation type="submission" date="2013-03" db="EMBL/GenBank/DDBJ databases">
        <title>The Genome Sequence of Cladophialophora carrionii CBS 160.54.</title>
        <authorList>
            <consortium name="The Broad Institute Genomics Platform"/>
            <person name="Cuomo C."/>
            <person name="de Hoog S."/>
            <person name="Gorbushina A."/>
            <person name="Walker B."/>
            <person name="Young S.K."/>
            <person name="Zeng Q."/>
            <person name="Gargeya S."/>
            <person name="Fitzgerald M."/>
            <person name="Haas B."/>
            <person name="Abouelleil A."/>
            <person name="Allen A.W."/>
            <person name="Alvarado L."/>
            <person name="Arachchi H.M."/>
            <person name="Berlin A.M."/>
            <person name="Chapman S.B."/>
            <person name="Gainer-Dewar J."/>
            <person name="Goldberg J."/>
            <person name="Griggs A."/>
            <person name="Gujja S."/>
            <person name="Hansen M."/>
            <person name="Howarth C."/>
            <person name="Imamovic A."/>
            <person name="Ireland A."/>
            <person name="Larimer J."/>
            <person name="McCowan C."/>
            <person name="Murphy C."/>
            <person name="Pearson M."/>
            <person name="Poon T.W."/>
            <person name="Priest M."/>
            <person name="Roberts A."/>
            <person name="Saif S."/>
            <person name="Shea T."/>
            <person name="Sisk P."/>
            <person name="Sykes S."/>
            <person name="Wortman J."/>
            <person name="Nusbaum C."/>
            <person name="Birren B."/>
        </authorList>
    </citation>
    <scope>NUCLEOTIDE SEQUENCE [LARGE SCALE GENOMIC DNA]</scope>
    <source>
        <strain evidence="3 4">CBS 160.54</strain>
    </source>
</reference>
<feature type="region of interest" description="Disordered" evidence="2">
    <location>
        <begin position="532"/>
        <end position="855"/>
    </location>
</feature>
<evidence type="ECO:0000256" key="2">
    <source>
        <dbReference type="SAM" id="MobiDB-lite"/>
    </source>
</evidence>
<gene>
    <name evidence="3" type="ORF">G647_03082</name>
</gene>
<name>V9DHG7_9EURO</name>
<accession>V9DHG7</accession>
<feature type="compositionally biased region" description="Polar residues" evidence="2">
    <location>
        <begin position="541"/>
        <end position="551"/>
    </location>
</feature>
<dbReference type="RefSeq" id="XP_008725650.1">
    <property type="nucleotide sequence ID" value="XM_008727428.1"/>
</dbReference>
<feature type="coiled-coil region" evidence="1">
    <location>
        <begin position="164"/>
        <end position="211"/>
    </location>
</feature>
<dbReference type="Proteomes" id="UP000030678">
    <property type="component" value="Unassembled WGS sequence"/>
</dbReference>
<feature type="compositionally biased region" description="Polar residues" evidence="2">
    <location>
        <begin position="834"/>
        <end position="845"/>
    </location>
</feature>
<feature type="compositionally biased region" description="Basic and acidic residues" evidence="2">
    <location>
        <begin position="695"/>
        <end position="704"/>
    </location>
</feature>
<feature type="compositionally biased region" description="Polar residues" evidence="2">
    <location>
        <begin position="622"/>
        <end position="637"/>
    </location>
</feature>
<dbReference type="VEuPathDB" id="FungiDB:G647_03082"/>
<feature type="compositionally biased region" description="Low complexity" evidence="2">
    <location>
        <begin position="87"/>
        <end position="98"/>
    </location>
</feature>
<feature type="region of interest" description="Disordered" evidence="2">
    <location>
        <begin position="1"/>
        <end position="138"/>
    </location>
</feature>
<protein>
    <submittedName>
        <fullName evidence="3">Uncharacterized protein</fullName>
    </submittedName>
</protein>
<dbReference type="GeneID" id="19981575"/>